<gene>
    <name evidence="2" type="ORF">HC235_09955</name>
</gene>
<organism evidence="2 3">
    <name type="scientific">Pyrobaculum arsenaticum</name>
    <dbReference type="NCBI Taxonomy" id="121277"/>
    <lineage>
        <taxon>Archaea</taxon>
        <taxon>Thermoproteota</taxon>
        <taxon>Thermoprotei</taxon>
        <taxon>Thermoproteales</taxon>
        <taxon>Thermoproteaceae</taxon>
        <taxon>Pyrobaculum</taxon>
    </lineage>
</organism>
<dbReference type="PANTHER" id="PTHR30411">
    <property type="entry name" value="CYTOPLASMIC PROTEIN"/>
    <property type="match status" value="1"/>
</dbReference>
<reference evidence="2 3" key="1">
    <citation type="journal article" date="2020" name="Nat. Commun.">
        <title>The structures of two archaeal type IV pili illuminate evolutionary relationships.</title>
        <authorList>
            <person name="Wang F."/>
            <person name="Baquero D.P."/>
            <person name="Su Z."/>
            <person name="Beltran L.C."/>
            <person name="Prangishvili D."/>
            <person name="Krupovic M."/>
            <person name="Egelman E.H."/>
        </authorList>
    </citation>
    <scope>NUCLEOTIDE SEQUENCE [LARGE SCALE GENOMIC DNA]</scope>
    <source>
        <strain evidence="2 3">2GA</strain>
    </source>
</reference>
<evidence type="ECO:0000313" key="3">
    <source>
        <dbReference type="Proteomes" id="UP000554766"/>
    </source>
</evidence>
<keyword evidence="3" id="KW-1185">Reference proteome</keyword>
<comment type="caution">
    <text evidence="2">The sequence shown here is derived from an EMBL/GenBank/DDBJ whole genome shotgun (WGS) entry which is preliminary data.</text>
</comment>
<name>A0A7L4PCV8_9CREN</name>
<dbReference type="InterPro" id="IPR007214">
    <property type="entry name" value="YbaK/aa-tRNA-synth-assoc-dom"/>
</dbReference>
<feature type="domain" description="YbaK/aminoacyl-tRNA synthetase-associated" evidence="1">
    <location>
        <begin position="17"/>
        <end position="124"/>
    </location>
</feature>
<dbReference type="Pfam" id="PF04073">
    <property type="entry name" value="tRNA_edit"/>
    <property type="match status" value="1"/>
</dbReference>
<dbReference type="Gene3D" id="3.90.960.10">
    <property type="entry name" value="YbaK/aminoacyl-tRNA synthetase-associated domain"/>
    <property type="match status" value="1"/>
</dbReference>
<dbReference type="PANTHER" id="PTHR30411:SF1">
    <property type="entry name" value="CYTOPLASMIC PROTEIN"/>
    <property type="match status" value="1"/>
</dbReference>
<dbReference type="RefSeq" id="WP_011901288.1">
    <property type="nucleotide sequence ID" value="NZ_JAAVJF010000005.1"/>
</dbReference>
<protein>
    <submittedName>
        <fullName evidence="2">Aminoacyl-tRNA deacylase</fullName>
    </submittedName>
</protein>
<proteinExistence type="predicted"/>
<dbReference type="EMBL" id="JAAVJF010000005">
    <property type="protein sequence ID" value="NYR16247.1"/>
    <property type="molecule type" value="Genomic_DNA"/>
</dbReference>
<dbReference type="OMA" id="MTGYAIG"/>
<evidence type="ECO:0000259" key="1">
    <source>
        <dbReference type="Pfam" id="PF04073"/>
    </source>
</evidence>
<dbReference type="InterPro" id="IPR036754">
    <property type="entry name" value="YbaK/aa-tRNA-synt-asso_dom_sf"/>
</dbReference>
<dbReference type="GeneID" id="5056225"/>
<evidence type="ECO:0000313" key="2">
    <source>
        <dbReference type="EMBL" id="NYR16247.1"/>
    </source>
</evidence>
<dbReference type="SUPFAM" id="SSF55826">
    <property type="entry name" value="YbaK/ProRS associated domain"/>
    <property type="match status" value="1"/>
</dbReference>
<accession>A0A7L4PCV8</accession>
<dbReference type="GO" id="GO:0002161">
    <property type="term" value="F:aminoacyl-tRNA deacylase activity"/>
    <property type="evidence" value="ECO:0007669"/>
    <property type="project" value="InterPro"/>
</dbReference>
<dbReference type="Proteomes" id="UP000554766">
    <property type="component" value="Unassembled WGS sequence"/>
</dbReference>
<sequence>MTRPLLEEIGEILRLGEPVRTVRQAAKAVGVDERKIVKTLVVKCGDEYRAYILRGVKRLDLEALGCRLATPEEVQSVTGYQIGGVPPVLAIPVFIDEELLGEDYVYGGGGDEYSLLRFKPRDLVERGFARPVKL</sequence>
<dbReference type="AlphaFoldDB" id="A0A7L4PCV8"/>